<keyword evidence="3" id="KW-0547">Nucleotide-binding</keyword>
<dbReference type="Gene3D" id="3.30.565.10">
    <property type="entry name" value="Histidine kinase-like ATPase, C-terminal domain"/>
    <property type="match status" value="1"/>
</dbReference>
<dbReference type="EMBL" id="CP158689">
    <property type="protein sequence ID" value="XCC45336.1"/>
    <property type="molecule type" value="Genomic_DNA"/>
</dbReference>
<keyword evidence="2" id="KW-1133">Transmembrane helix</keyword>
<dbReference type="PANTHER" id="PTHR10073">
    <property type="entry name" value="DNA MISMATCH REPAIR PROTEIN MLH, PMS, MUTL"/>
    <property type="match status" value="1"/>
</dbReference>
<feature type="transmembrane region" description="Helical" evidence="2">
    <location>
        <begin position="299"/>
        <end position="322"/>
    </location>
</feature>
<dbReference type="GO" id="GO:0140664">
    <property type="term" value="F:ATP-dependent DNA damage sensor activity"/>
    <property type="evidence" value="ECO:0007669"/>
    <property type="project" value="InterPro"/>
</dbReference>
<dbReference type="InterPro" id="IPR038973">
    <property type="entry name" value="MutL/Mlh/Pms-like"/>
</dbReference>
<protein>
    <submittedName>
        <fullName evidence="3">ATP-binding protein</fullName>
    </submittedName>
</protein>
<dbReference type="GO" id="GO:0006298">
    <property type="term" value="P:mismatch repair"/>
    <property type="evidence" value="ECO:0007669"/>
    <property type="project" value="InterPro"/>
</dbReference>
<name>A0AAU7ZXF0_9FLAO</name>
<comment type="similarity">
    <text evidence="1">Belongs to the DNA mismatch repair MutL/HexB family.</text>
</comment>
<dbReference type="GO" id="GO:0005524">
    <property type="term" value="F:ATP binding"/>
    <property type="evidence" value="ECO:0007669"/>
    <property type="project" value="UniProtKB-KW"/>
</dbReference>
<dbReference type="InterPro" id="IPR036890">
    <property type="entry name" value="HATPase_C_sf"/>
</dbReference>
<dbReference type="Pfam" id="PF13589">
    <property type="entry name" value="HATPase_c_3"/>
    <property type="match status" value="1"/>
</dbReference>
<keyword evidence="2" id="KW-0472">Membrane</keyword>
<gene>
    <name evidence="3" type="ORF">ABUS76_00195</name>
</gene>
<dbReference type="AlphaFoldDB" id="A0AAU7ZXF0"/>
<accession>A0AAU7ZXF0</accession>
<dbReference type="SUPFAM" id="SSF55874">
    <property type="entry name" value="ATPase domain of HSP90 chaperone/DNA topoisomerase II/histidine kinase"/>
    <property type="match status" value="1"/>
</dbReference>
<proteinExistence type="inferred from homology"/>
<keyword evidence="2" id="KW-0812">Transmembrane</keyword>
<evidence type="ECO:0000256" key="1">
    <source>
        <dbReference type="ARBA" id="ARBA00006082"/>
    </source>
</evidence>
<dbReference type="PANTHER" id="PTHR10073:SF52">
    <property type="entry name" value="MISMATCH REPAIR ENDONUCLEASE PMS2"/>
    <property type="match status" value="1"/>
</dbReference>
<dbReference type="GO" id="GO:0016887">
    <property type="term" value="F:ATP hydrolysis activity"/>
    <property type="evidence" value="ECO:0007669"/>
    <property type="project" value="InterPro"/>
</dbReference>
<sequence length="497" mass="61560">MNKIILLKNNLKNKIFSIKKVKNISFIIIQLLKNSIDAKSKNIDIYLKKYGYKYIKIIDDGIGMSFKDLLLCYKLYYTSKIISFKDFKNNFFFGYKGESLFWISYISRILIFTKKKKKKLGQKIYIEYGKVIYKKKSYKKKEGTIIIIKDIFYNISFRKKYIKYSILEFKNIINNIIKLILPFKIKISLYNNNKLIFSKPIGNFKKNVYFFFKKKNIIFLKKKIKNIIINIFYFINIKNKYLIYFNKKLLKNKYIIKYIKKIFKKFFLYKKIFCGIFIINKKKNDSLKFLNFNFLKEKLFVYIYNVIKKYFFLKKLKILYFFKKKYKKKKIKYLYELYNNFLLFIYNNKLLIINKKLSIKNILFNIKKINKKFLIKQKIIIKKLNIKFLLKNKKKFLNIGIKYKIKEKLVKIIYFPKFFKKKYIIFFFKKFKIFKCIKYDIYYYIYNFIFKFIKKYYLKNKKKILKDLFKCKIYFFRKKGINLLLIINYFFIKNNIY</sequence>
<dbReference type="GO" id="GO:0032300">
    <property type="term" value="C:mismatch repair complex"/>
    <property type="evidence" value="ECO:0007669"/>
    <property type="project" value="InterPro"/>
</dbReference>
<evidence type="ECO:0000313" key="3">
    <source>
        <dbReference type="EMBL" id="XCC45336.1"/>
    </source>
</evidence>
<keyword evidence="3" id="KW-0067">ATP-binding</keyword>
<reference evidence="3" key="1">
    <citation type="submission" date="2024-06" db="EMBL/GenBank/DDBJ databases">
        <title>Diversity, functionality, and evolutionary history of bacterial symbionts in false click beetles (Coleoptera, Throscidae).</title>
        <authorList>
            <person name="Wierz J.C."/>
            <person name="Malm H."/>
            <person name="Kaltenpoth M."/>
            <person name="Engl T."/>
        </authorList>
    </citation>
    <scope>NUCLEOTIDE SEQUENCE</scope>
    <source>
        <strain evidence="3">Ttur</strain>
    </source>
</reference>
<feature type="transmembrane region" description="Helical" evidence="2">
    <location>
        <begin position="262"/>
        <end position="279"/>
    </location>
</feature>
<organism evidence="3">
    <name type="scientific">Candidatus Shikimatogenerans sp. Ttur</name>
    <dbReference type="NCBI Taxonomy" id="3158569"/>
    <lineage>
        <taxon>Bacteria</taxon>
        <taxon>Pseudomonadati</taxon>
        <taxon>Bacteroidota</taxon>
        <taxon>Flavobacteriia</taxon>
        <taxon>Flavobacteriales</taxon>
        <taxon>Candidatus Shikimatogenerans</taxon>
    </lineage>
</organism>
<evidence type="ECO:0000256" key="2">
    <source>
        <dbReference type="SAM" id="Phobius"/>
    </source>
</evidence>